<evidence type="ECO:0000313" key="2">
    <source>
        <dbReference type="Proteomes" id="UP000243406"/>
    </source>
</evidence>
<evidence type="ECO:0000313" key="1">
    <source>
        <dbReference type="EMBL" id="SKB60955.1"/>
    </source>
</evidence>
<gene>
    <name evidence="1" type="ORF">SAMN02745120_2296</name>
</gene>
<name>A0A1T5CN66_9FIRM</name>
<accession>A0A1T5CN66</accession>
<dbReference type="AlphaFoldDB" id="A0A1T5CN66"/>
<proteinExistence type="predicted"/>
<dbReference type="EMBL" id="FUYN01000005">
    <property type="protein sequence ID" value="SKB60955.1"/>
    <property type="molecule type" value="Genomic_DNA"/>
</dbReference>
<organism evidence="1 2">
    <name type="scientific">Acetoanaerobium noterae</name>
    <dbReference type="NCBI Taxonomy" id="745369"/>
    <lineage>
        <taxon>Bacteria</taxon>
        <taxon>Bacillati</taxon>
        <taxon>Bacillota</taxon>
        <taxon>Clostridia</taxon>
        <taxon>Peptostreptococcales</taxon>
        <taxon>Filifactoraceae</taxon>
        <taxon>Acetoanaerobium</taxon>
    </lineage>
</organism>
<dbReference type="RefSeq" id="WP_079590088.1">
    <property type="nucleotide sequence ID" value="NZ_FUYN01000005.1"/>
</dbReference>
<sequence>MKRVLVLACKPFDFIGNDGKPVQFARIWYISDDIQDKNIIGMVVGQMNISLPLAKKIGFNLEGSLPAICDLELDVYFDYAGNAKVRLDDALIIKALDMGQLMVI</sequence>
<reference evidence="2" key="1">
    <citation type="submission" date="2017-02" db="EMBL/GenBank/DDBJ databases">
        <authorList>
            <person name="Varghese N."/>
            <person name="Submissions S."/>
        </authorList>
    </citation>
    <scope>NUCLEOTIDE SEQUENCE [LARGE SCALE GENOMIC DNA]</scope>
    <source>
        <strain evidence="2">ATCC 35199</strain>
    </source>
</reference>
<protein>
    <submittedName>
        <fullName evidence="1">Uncharacterized protein</fullName>
    </submittedName>
</protein>
<keyword evidence="2" id="KW-1185">Reference proteome</keyword>
<dbReference type="Proteomes" id="UP000243406">
    <property type="component" value="Unassembled WGS sequence"/>
</dbReference>